<organism evidence="2 3">
    <name type="scientific">Methylopila musalis</name>
    <dbReference type="NCBI Taxonomy" id="1134781"/>
    <lineage>
        <taxon>Bacteria</taxon>
        <taxon>Pseudomonadati</taxon>
        <taxon>Pseudomonadota</taxon>
        <taxon>Alphaproteobacteria</taxon>
        <taxon>Hyphomicrobiales</taxon>
        <taxon>Methylopilaceae</taxon>
        <taxon>Methylopila</taxon>
    </lineage>
</organism>
<evidence type="ECO:0000313" key="2">
    <source>
        <dbReference type="EMBL" id="MFD1332473.1"/>
    </source>
</evidence>
<dbReference type="EMBL" id="JBHTMX010000090">
    <property type="protein sequence ID" value="MFD1332473.1"/>
    <property type="molecule type" value="Genomic_DNA"/>
</dbReference>
<proteinExistence type="predicted"/>
<comment type="caution">
    <text evidence="2">The sequence shown here is derived from an EMBL/GenBank/DDBJ whole genome shotgun (WGS) entry which is preliminary data.</text>
</comment>
<gene>
    <name evidence="2" type="ORF">ACFQ4O_10735</name>
</gene>
<keyword evidence="3" id="KW-1185">Reference proteome</keyword>
<dbReference type="Proteomes" id="UP001597171">
    <property type="component" value="Unassembled WGS sequence"/>
</dbReference>
<sequence length="91" mass="9604">MSGPDSAATEVGRLKAALDRQLVMTLVGIVTIGLILAFSSREQGGLWPSLLNLLPWIAGLAILACAANRATLALKTRTLRRQADAGPRARP</sequence>
<keyword evidence="1" id="KW-0812">Transmembrane</keyword>
<evidence type="ECO:0000313" key="3">
    <source>
        <dbReference type="Proteomes" id="UP001597171"/>
    </source>
</evidence>
<dbReference type="RefSeq" id="WP_378775688.1">
    <property type="nucleotide sequence ID" value="NZ_JBHTMX010000090.1"/>
</dbReference>
<feature type="transmembrane region" description="Helical" evidence="1">
    <location>
        <begin position="22"/>
        <end position="41"/>
    </location>
</feature>
<evidence type="ECO:0000256" key="1">
    <source>
        <dbReference type="SAM" id="Phobius"/>
    </source>
</evidence>
<accession>A0ABW3Z842</accession>
<keyword evidence="1" id="KW-0472">Membrane</keyword>
<reference evidence="3" key="1">
    <citation type="journal article" date="2019" name="Int. J. Syst. Evol. Microbiol.">
        <title>The Global Catalogue of Microorganisms (GCM) 10K type strain sequencing project: providing services to taxonomists for standard genome sequencing and annotation.</title>
        <authorList>
            <consortium name="The Broad Institute Genomics Platform"/>
            <consortium name="The Broad Institute Genome Sequencing Center for Infectious Disease"/>
            <person name="Wu L."/>
            <person name="Ma J."/>
        </authorList>
    </citation>
    <scope>NUCLEOTIDE SEQUENCE [LARGE SCALE GENOMIC DNA]</scope>
    <source>
        <strain evidence="3">CCUG 61696</strain>
    </source>
</reference>
<keyword evidence="1" id="KW-1133">Transmembrane helix</keyword>
<protein>
    <submittedName>
        <fullName evidence="2">Uncharacterized protein</fullName>
    </submittedName>
</protein>
<feature type="transmembrane region" description="Helical" evidence="1">
    <location>
        <begin position="53"/>
        <end position="72"/>
    </location>
</feature>
<name>A0ABW3Z842_9HYPH</name>